<feature type="compositionally biased region" description="Gly residues" evidence="2">
    <location>
        <begin position="614"/>
        <end position="628"/>
    </location>
</feature>
<feature type="compositionally biased region" description="Basic and acidic residues" evidence="2">
    <location>
        <begin position="674"/>
        <end position="687"/>
    </location>
</feature>
<gene>
    <name evidence="3" type="ORF">PAPOLLO_LOCUS22</name>
</gene>
<dbReference type="PROSITE" id="PS50297">
    <property type="entry name" value="ANK_REP_REGION"/>
    <property type="match status" value="3"/>
</dbReference>
<accession>A0A8S3W076</accession>
<keyword evidence="4" id="KW-1185">Reference proteome</keyword>
<feature type="compositionally biased region" description="Acidic residues" evidence="2">
    <location>
        <begin position="431"/>
        <end position="440"/>
    </location>
</feature>
<evidence type="ECO:0000256" key="1">
    <source>
        <dbReference type="PROSITE-ProRule" id="PRU00023"/>
    </source>
</evidence>
<dbReference type="SMART" id="SM00248">
    <property type="entry name" value="ANK"/>
    <property type="match status" value="3"/>
</dbReference>
<reference evidence="3" key="1">
    <citation type="submission" date="2021-04" db="EMBL/GenBank/DDBJ databases">
        <authorList>
            <person name="Tunstrom K."/>
        </authorList>
    </citation>
    <scope>NUCLEOTIDE SEQUENCE</scope>
</reference>
<protein>
    <submittedName>
        <fullName evidence="3">(apollo) hypothetical protein</fullName>
    </submittedName>
</protein>
<proteinExistence type="predicted"/>
<dbReference type="OrthoDB" id="5806726at2759"/>
<evidence type="ECO:0000313" key="4">
    <source>
        <dbReference type="Proteomes" id="UP000691718"/>
    </source>
</evidence>
<dbReference type="PANTHER" id="PTHR24149">
    <property type="entry name" value="ANKYRIN REPEAT DOMAIN-CONTAINING PROTEIN 12"/>
    <property type="match status" value="1"/>
</dbReference>
<feature type="compositionally biased region" description="Basic and acidic residues" evidence="2">
    <location>
        <begin position="209"/>
        <end position="224"/>
    </location>
</feature>
<sequence length="994" mass="108565">MSNKRKSFATPISKTFTKRQSSVPATTSKLPRIPTTSIKQKNVLGRPRINNNITVIGERDRIINKADVSGPEFESIYCQIAYGRFLRTMLVDCLVEEKIEREETQMDIQMAQLADRLKKTMEQLDKTNRRLKEISFIVEQKRLLIFDDIGKVSGYARKMPSTSRSRGSGRGPDGAPRPQVIAPMSERQQLALVMQISSQDAPPAAPTPAEERKRTRQQRNERGETPLHVAAIRGDHEQVKKLLDQGQNPDVPDFAGWTPLHEACSYGWLQVVVVLVNGGANVNAKGLDDDTPLHDATTSGNLKMVKFLIEHGADPFVKNSKGKTPCDYAAPHIYEYLQTLEDNNPRAAYIGRTRDDSVKKSGNASSNSDSHKRSSMEGLASGDPFDSKEAASQEKSTNSEGRDEGAQLSSGVVSSTQDETVTGTKRTYPDEGQEAEVNEDDVSKRKKRKENEEKEPMAKPAPVARGGPGRVLTGNKPPGPASKTGAAPLAKSGGNQNVGKGGSGGSTSGKGSMQSQGKGGAGAKANTQGHQKKAMLRGSDKGKSSGGAKSGSLGGKQDRKSPVASPKANQSKDSGDGDSEEQKSTESAPKVPPLKIVIPGGACGSGNRNEQEGDGGIGQRGSGKGRGGASTLPYVIPCTSNDTGQTSDSSDGNCDDKRLGEGGKTGQRVLRSHRTNDGDKEKDKERTSPQTGSSGAQNQALNANKSPPPSGSGHDHEHSTSSGRAETSAAPGPSVELHPRKRKIKASKDSHSRENKSEASQENSSLAHSISHSNPYQMYIHIRKQIDRRQKSLFPVKPKPPKDFNKYLMNRCTYTLQSNVNPEPPVEIPINMPSQMVNEFLTQEKERTRLRIQHLVEKEKLVLAVEQEILRVHGRAERAVANQALPFSVCTILRDKEVYNVLALDQEEKRNAQRSRCNGRQINSWLQEVDDKWEKIKEGMLRRQHTEAETLHAVQMMGWEWKLKELGMCDYKTTPKIDPTHVPQIHVSNFDLPA</sequence>
<feature type="region of interest" description="Disordered" evidence="2">
    <location>
        <begin position="156"/>
        <end position="179"/>
    </location>
</feature>
<dbReference type="Proteomes" id="UP000691718">
    <property type="component" value="Unassembled WGS sequence"/>
</dbReference>
<dbReference type="Pfam" id="PF12796">
    <property type="entry name" value="Ank_2"/>
    <property type="match status" value="1"/>
</dbReference>
<feature type="compositionally biased region" description="Polar residues" evidence="2">
    <location>
        <begin position="688"/>
        <end position="705"/>
    </location>
</feature>
<comment type="caution">
    <text evidence="3">The sequence shown here is derived from an EMBL/GenBank/DDBJ whole genome shotgun (WGS) entry which is preliminary data.</text>
</comment>
<feature type="compositionally biased region" description="Gly residues" evidence="2">
    <location>
        <begin position="499"/>
        <end position="508"/>
    </location>
</feature>
<dbReference type="Pfam" id="PF00023">
    <property type="entry name" value="Ank"/>
    <property type="match status" value="1"/>
</dbReference>
<feature type="compositionally biased region" description="Polar residues" evidence="2">
    <location>
        <begin position="760"/>
        <end position="772"/>
    </location>
</feature>
<dbReference type="PANTHER" id="PTHR24149:SF14">
    <property type="entry name" value="ANKYRIN REPEAT DOMAIN 12"/>
    <property type="match status" value="1"/>
</dbReference>
<feature type="compositionally biased region" description="Polar residues" evidence="2">
    <location>
        <begin position="407"/>
        <end position="425"/>
    </location>
</feature>
<keyword evidence="1" id="KW-0040">ANK repeat</keyword>
<feature type="repeat" description="ANK" evidence="1">
    <location>
        <begin position="222"/>
        <end position="254"/>
    </location>
</feature>
<dbReference type="InterPro" id="IPR053210">
    <property type="entry name" value="ANKRD12"/>
</dbReference>
<dbReference type="GO" id="GO:0005654">
    <property type="term" value="C:nucleoplasm"/>
    <property type="evidence" value="ECO:0007669"/>
    <property type="project" value="TreeGrafter"/>
</dbReference>
<feature type="region of interest" description="Disordered" evidence="2">
    <location>
        <begin position="197"/>
        <end position="224"/>
    </location>
</feature>
<feature type="region of interest" description="Disordered" evidence="2">
    <location>
        <begin position="1"/>
        <end position="28"/>
    </location>
</feature>
<dbReference type="PROSITE" id="PS50088">
    <property type="entry name" value="ANK_REPEAT"/>
    <property type="match status" value="3"/>
</dbReference>
<feature type="compositionally biased region" description="Basic and acidic residues" evidence="2">
    <location>
        <begin position="746"/>
        <end position="759"/>
    </location>
</feature>
<dbReference type="InterPro" id="IPR002110">
    <property type="entry name" value="Ankyrin_rpt"/>
</dbReference>
<organism evidence="3 4">
    <name type="scientific">Parnassius apollo</name>
    <name type="common">Apollo butterfly</name>
    <name type="synonym">Papilio apollo</name>
    <dbReference type="NCBI Taxonomy" id="110799"/>
    <lineage>
        <taxon>Eukaryota</taxon>
        <taxon>Metazoa</taxon>
        <taxon>Ecdysozoa</taxon>
        <taxon>Arthropoda</taxon>
        <taxon>Hexapoda</taxon>
        <taxon>Insecta</taxon>
        <taxon>Pterygota</taxon>
        <taxon>Neoptera</taxon>
        <taxon>Endopterygota</taxon>
        <taxon>Lepidoptera</taxon>
        <taxon>Glossata</taxon>
        <taxon>Ditrysia</taxon>
        <taxon>Papilionoidea</taxon>
        <taxon>Papilionidae</taxon>
        <taxon>Parnassiinae</taxon>
        <taxon>Parnassini</taxon>
        <taxon>Parnassius</taxon>
        <taxon>Parnassius</taxon>
    </lineage>
</organism>
<feature type="repeat" description="ANK" evidence="1">
    <location>
        <begin position="255"/>
        <end position="287"/>
    </location>
</feature>
<feature type="compositionally biased region" description="Gly residues" evidence="2">
    <location>
        <begin position="544"/>
        <end position="554"/>
    </location>
</feature>
<name>A0A8S3W076_PARAO</name>
<feature type="region of interest" description="Disordered" evidence="2">
    <location>
        <begin position="352"/>
        <end position="772"/>
    </location>
</feature>
<feature type="repeat" description="ANK" evidence="1">
    <location>
        <begin position="288"/>
        <end position="320"/>
    </location>
</feature>
<dbReference type="AlphaFoldDB" id="A0A8S3W076"/>
<feature type="compositionally biased region" description="Polar residues" evidence="2">
    <location>
        <begin position="638"/>
        <end position="652"/>
    </location>
</feature>
<evidence type="ECO:0000256" key="2">
    <source>
        <dbReference type="SAM" id="MobiDB-lite"/>
    </source>
</evidence>
<feature type="compositionally biased region" description="Polar residues" evidence="2">
    <location>
        <begin position="10"/>
        <end position="28"/>
    </location>
</feature>
<evidence type="ECO:0000313" key="3">
    <source>
        <dbReference type="EMBL" id="CAG4929421.1"/>
    </source>
</evidence>
<dbReference type="EMBL" id="CAJQZP010000001">
    <property type="protein sequence ID" value="CAG4929421.1"/>
    <property type="molecule type" value="Genomic_DNA"/>
</dbReference>